<name>A0A0N4Z9K1_PARTI</name>
<dbReference type="GO" id="GO:0061512">
    <property type="term" value="P:protein localization to cilium"/>
    <property type="evidence" value="ECO:0007669"/>
    <property type="project" value="TreeGrafter"/>
</dbReference>
<dbReference type="AlphaFoldDB" id="A0A0N4Z9K1"/>
<feature type="repeat" description="TPR" evidence="4">
    <location>
        <begin position="351"/>
        <end position="384"/>
    </location>
</feature>
<evidence type="ECO:0000256" key="4">
    <source>
        <dbReference type="PROSITE-ProRule" id="PRU00339"/>
    </source>
</evidence>
<protein>
    <submittedName>
        <fullName evidence="7">TPR_REGION domain-containing protein</fullName>
    </submittedName>
</protein>
<reference evidence="7" key="1">
    <citation type="submission" date="2017-02" db="UniProtKB">
        <authorList>
            <consortium name="WormBaseParasite"/>
        </authorList>
    </citation>
    <scope>IDENTIFICATION</scope>
</reference>
<sequence length="488" mass="56221">MSQSNVNEEPIENKDNEEKTIVEEEESEEEAEPIISDDELEISDTNKVAYSGKTLSELVSTNKNIQRVLKLPLITLRNQEVYYSFSEKNRERCLKLIENILHDYNSYAEYATHMFGCIKLEETMISEAISCFEKALDLNKENLKYLVNLGRIHYLSGNHKQALTYFSKAIKKSPKYWKTYYWTALTIYYMKKRTPEACSSAIDIMLECPTASRHTEILSLIAFLCREKGDYYSASEALKKATDIDSSNIELLKDLGFDYISQGSEELAFTALGKALTYNNFHTPSLLGAAYIIQNNGDFDVALTKYRFATNSCNYSGMVWNNIGMCYYGKGKYIAAISCLKKADYLTPQNWEILFNMGLAYNGLTQYASAYQYISAALNLQPKNPFIFESLAVVLTNLEDFDNARKAYKRAILMDKSKTAGFRLNFAIFEYKRKKHEESKLLLNEYQKLIEEGSKVDLVSTFISKHKVLLIKNYFRRLPTWQVDFVNY</sequence>
<dbReference type="PANTHER" id="PTHR44186:SF1">
    <property type="entry name" value="BARDET-BIEDL SYNDROME 4 PROTEIN"/>
    <property type="match status" value="1"/>
</dbReference>
<feature type="repeat" description="TPR" evidence="4">
    <location>
        <begin position="317"/>
        <end position="350"/>
    </location>
</feature>
<dbReference type="InterPro" id="IPR011990">
    <property type="entry name" value="TPR-like_helical_dom_sf"/>
</dbReference>
<keyword evidence="6" id="KW-1185">Reference proteome</keyword>
<dbReference type="Proteomes" id="UP000038045">
    <property type="component" value="Unplaced"/>
</dbReference>
<dbReference type="SMART" id="SM00028">
    <property type="entry name" value="TPR"/>
    <property type="match status" value="7"/>
</dbReference>
<keyword evidence="2 4" id="KW-0802">TPR repeat</keyword>
<evidence type="ECO:0000256" key="3">
    <source>
        <dbReference type="ARBA" id="ARBA00023778"/>
    </source>
</evidence>
<dbReference type="STRING" id="131310.A0A0N4Z9K1"/>
<feature type="repeat" description="TPR" evidence="4">
    <location>
        <begin position="143"/>
        <end position="176"/>
    </location>
</feature>
<dbReference type="Pfam" id="PF07719">
    <property type="entry name" value="TPR_2"/>
    <property type="match status" value="1"/>
</dbReference>
<keyword evidence="1" id="KW-0677">Repeat</keyword>
<accession>A0A0N4Z9K1</accession>
<feature type="region of interest" description="Disordered" evidence="5">
    <location>
        <begin position="1"/>
        <end position="36"/>
    </location>
</feature>
<evidence type="ECO:0000313" key="6">
    <source>
        <dbReference type="Proteomes" id="UP000038045"/>
    </source>
</evidence>
<dbReference type="GO" id="GO:0060271">
    <property type="term" value="P:cilium assembly"/>
    <property type="evidence" value="ECO:0007669"/>
    <property type="project" value="TreeGrafter"/>
</dbReference>
<dbReference type="Pfam" id="PF13181">
    <property type="entry name" value="TPR_8"/>
    <property type="match status" value="5"/>
</dbReference>
<dbReference type="Gene3D" id="1.25.40.10">
    <property type="entry name" value="Tetratricopeptide repeat domain"/>
    <property type="match status" value="3"/>
</dbReference>
<organism evidence="6 7">
    <name type="scientific">Parastrongyloides trichosuri</name>
    <name type="common">Possum-specific nematode worm</name>
    <dbReference type="NCBI Taxonomy" id="131310"/>
    <lineage>
        <taxon>Eukaryota</taxon>
        <taxon>Metazoa</taxon>
        <taxon>Ecdysozoa</taxon>
        <taxon>Nematoda</taxon>
        <taxon>Chromadorea</taxon>
        <taxon>Rhabditida</taxon>
        <taxon>Tylenchina</taxon>
        <taxon>Panagrolaimomorpha</taxon>
        <taxon>Strongyloidoidea</taxon>
        <taxon>Strongyloididae</taxon>
        <taxon>Parastrongyloides</taxon>
    </lineage>
</organism>
<dbReference type="PROSITE" id="PS50005">
    <property type="entry name" value="TPR"/>
    <property type="match status" value="4"/>
</dbReference>
<feature type="repeat" description="TPR" evidence="4">
    <location>
        <begin position="385"/>
        <end position="418"/>
    </location>
</feature>
<proteinExistence type="inferred from homology"/>
<dbReference type="WBParaSite" id="PTRK_0000403300.1">
    <property type="protein sequence ID" value="PTRK_0000403300.1"/>
    <property type="gene ID" value="PTRK_0000403300"/>
</dbReference>
<comment type="similarity">
    <text evidence="3">Belongs to the BBS4 family.</text>
</comment>
<evidence type="ECO:0000256" key="5">
    <source>
        <dbReference type="SAM" id="MobiDB-lite"/>
    </source>
</evidence>
<evidence type="ECO:0000313" key="7">
    <source>
        <dbReference type="WBParaSite" id="PTRK_0000403300.1"/>
    </source>
</evidence>
<feature type="compositionally biased region" description="Acidic residues" evidence="5">
    <location>
        <begin position="23"/>
        <end position="36"/>
    </location>
</feature>
<evidence type="ECO:0000256" key="1">
    <source>
        <dbReference type="ARBA" id="ARBA00022737"/>
    </source>
</evidence>
<dbReference type="InterPro" id="IPR013105">
    <property type="entry name" value="TPR_2"/>
</dbReference>
<dbReference type="PANTHER" id="PTHR44186">
    <property type="match status" value="1"/>
</dbReference>
<feature type="compositionally biased region" description="Basic and acidic residues" evidence="5">
    <location>
        <begin position="11"/>
        <end position="22"/>
    </location>
</feature>
<dbReference type="InterPro" id="IPR019734">
    <property type="entry name" value="TPR_rpt"/>
</dbReference>
<dbReference type="GO" id="GO:0036064">
    <property type="term" value="C:ciliary basal body"/>
    <property type="evidence" value="ECO:0007669"/>
    <property type="project" value="TreeGrafter"/>
</dbReference>
<evidence type="ECO:0000256" key="2">
    <source>
        <dbReference type="ARBA" id="ARBA00022803"/>
    </source>
</evidence>
<dbReference type="SUPFAM" id="SSF48452">
    <property type="entry name" value="TPR-like"/>
    <property type="match status" value="1"/>
</dbReference>